<dbReference type="PANTHER" id="PTHR12558:SF13">
    <property type="entry name" value="CELL DIVISION CYCLE PROTEIN 27 HOMOLOG"/>
    <property type="match status" value="1"/>
</dbReference>
<name>A0ABQ2L801_9BACL</name>
<evidence type="ECO:0000313" key="7">
    <source>
        <dbReference type="Proteomes" id="UP000606653"/>
    </source>
</evidence>
<gene>
    <name evidence="6" type="ORF">GCM10010969_33550</name>
</gene>
<dbReference type="PROSITE" id="PS50005">
    <property type="entry name" value="TPR"/>
    <property type="match status" value="2"/>
</dbReference>
<evidence type="ECO:0000256" key="4">
    <source>
        <dbReference type="SAM" id="MobiDB-lite"/>
    </source>
</evidence>
<evidence type="ECO:0000256" key="3">
    <source>
        <dbReference type="PROSITE-ProRule" id="PRU00339"/>
    </source>
</evidence>
<evidence type="ECO:0000259" key="5">
    <source>
        <dbReference type="PROSITE" id="PS50076"/>
    </source>
</evidence>
<organism evidence="6 7">
    <name type="scientific">Saccharibacillus kuerlensis</name>
    <dbReference type="NCBI Taxonomy" id="459527"/>
    <lineage>
        <taxon>Bacteria</taxon>
        <taxon>Bacillati</taxon>
        <taxon>Bacillota</taxon>
        <taxon>Bacilli</taxon>
        <taxon>Bacillales</taxon>
        <taxon>Paenibacillaceae</taxon>
        <taxon>Saccharibacillus</taxon>
    </lineage>
</organism>
<dbReference type="Pfam" id="PF07721">
    <property type="entry name" value="TPR_4"/>
    <property type="match status" value="1"/>
</dbReference>
<dbReference type="InterPro" id="IPR019734">
    <property type="entry name" value="TPR_rpt"/>
</dbReference>
<feature type="region of interest" description="Disordered" evidence="4">
    <location>
        <begin position="56"/>
        <end position="87"/>
    </location>
</feature>
<dbReference type="EMBL" id="BMLN01000011">
    <property type="protein sequence ID" value="GGO06287.1"/>
    <property type="molecule type" value="Genomic_DNA"/>
</dbReference>
<sequence>MNIWTMLGIEPTSEIKTIKRAYARKLKECHPEDDPEGFQQIRRSYEAALEEAKLLAENGDSPPLSGAELERLRDPEPAAAEPGPESPTAQFIRRCEEIYADIERRIKPEEWQELLDDELFWPIETRERIGYELFGFMLKHPFLPKKVLHLLDGHFEWTTRERRLHESYDKTEVGLLMERFSSFWELRYDRLAADEPYDYDAFLKFREQAHYALVLNDLELAEKALKGAALLNNREPDCLRLIAIFYMRQDQPESALQVVEQWLKDEPEEPEALLMKADALRRQQEWKLALTEYQALLALLPGSIHALSGMAICLEELGEPWQAKQIYEALCARYPEDLDAQIRLLMLNDRLANGMTRNEHNELMDARILAELYLDTGKEQECVQLLLEMENRQSLDAQLNFLLGKALGKLERYSESEERLTIAVRQTEKDPLQQADMLKLRGLIRMALKRFEEARDDLKCVLLLHPSDPEALYRFGESLRMEGRYEDALQLLNHALELSSQWYYHSARGDSLYSLGRYPEALLDYLRVIQYDRGLSEAWFRAGYCFLRIGDYPHAIEYFGEALERGFPNAVLLLMAETHFRAGNREQAAEAAARYRREHPKDPFGLVFEGDLCRAAGHLEEALKYYGEAARIAPSEYLPLRLTAEMLLQLDRLEEADRELTLLIERYPRRGWAYLQRIHLFISKSSWKSAESAIIRYTEQIPPKEQDPVVLLYGGYILFRLEQYGQAVEFLEAACKVGLQREAEEYLIRSLAALGHYDQAEALVDEALTADAERPVLAEIGRLLHRRSSRKWKWFGREREVELPKVEAQPVLPKPSSDPLPDIHSM</sequence>
<dbReference type="Pfam" id="PF13432">
    <property type="entry name" value="TPR_16"/>
    <property type="match status" value="4"/>
</dbReference>
<reference evidence="7" key="1">
    <citation type="journal article" date="2019" name="Int. J. Syst. Evol. Microbiol.">
        <title>The Global Catalogue of Microorganisms (GCM) 10K type strain sequencing project: providing services to taxonomists for standard genome sequencing and annotation.</title>
        <authorList>
            <consortium name="The Broad Institute Genomics Platform"/>
            <consortium name="The Broad Institute Genome Sequencing Center for Infectious Disease"/>
            <person name="Wu L."/>
            <person name="Ma J."/>
        </authorList>
    </citation>
    <scope>NUCLEOTIDE SEQUENCE [LARGE SCALE GENOMIC DNA]</scope>
    <source>
        <strain evidence="7">CGMCC 1.6964</strain>
    </source>
</reference>
<keyword evidence="3" id="KW-0802">TPR repeat</keyword>
<feature type="repeat" description="TPR" evidence="3">
    <location>
        <begin position="536"/>
        <end position="569"/>
    </location>
</feature>
<dbReference type="PANTHER" id="PTHR12558">
    <property type="entry name" value="CELL DIVISION CYCLE 16,23,27"/>
    <property type="match status" value="1"/>
</dbReference>
<dbReference type="Pfam" id="PF13174">
    <property type="entry name" value="TPR_6"/>
    <property type="match status" value="1"/>
</dbReference>
<dbReference type="InterPro" id="IPR011990">
    <property type="entry name" value="TPR-like_helical_dom_sf"/>
</dbReference>
<accession>A0ABQ2L801</accession>
<keyword evidence="1" id="KW-0235">DNA replication</keyword>
<dbReference type="SMART" id="SM00028">
    <property type="entry name" value="TPR"/>
    <property type="match status" value="10"/>
</dbReference>
<dbReference type="Gene3D" id="1.10.287.110">
    <property type="entry name" value="DnaJ domain"/>
    <property type="match status" value="1"/>
</dbReference>
<dbReference type="PROSITE" id="PS50076">
    <property type="entry name" value="DNAJ_2"/>
    <property type="match status" value="1"/>
</dbReference>
<dbReference type="RefSeq" id="WP_018977438.1">
    <property type="nucleotide sequence ID" value="NZ_BMLN01000011.1"/>
</dbReference>
<dbReference type="PROSITE" id="PS50293">
    <property type="entry name" value="TPR_REGION"/>
    <property type="match status" value="1"/>
</dbReference>
<feature type="region of interest" description="Disordered" evidence="4">
    <location>
        <begin position="806"/>
        <end position="826"/>
    </location>
</feature>
<evidence type="ECO:0000256" key="1">
    <source>
        <dbReference type="ARBA" id="ARBA00022705"/>
    </source>
</evidence>
<evidence type="ECO:0000313" key="6">
    <source>
        <dbReference type="EMBL" id="GGO06287.1"/>
    </source>
</evidence>
<evidence type="ECO:0000256" key="2">
    <source>
        <dbReference type="ARBA" id="ARBA00023016"/>
    </source>
</evidence>
<dbReference type="Proteomes" id="UP000606653">
    <property type="component" value="Unassembled WGS sequence"/>
</dbReference>
<comment type="caution">
    <text evidence="6">The sequence shown here is derived from an EMBL/GenBank/DDBJ whole genome shotgun (WGS) entry which is preliminary data.</text>
</comment>
<dbReference type="InterPro" id="IPR011717">
    <property type="entry name" value="TPR-4"/>
</dbReference>
<dbReference type="CDD" id="cd06257">
    <property type="entry name" value="DnaJ"/>
    <property type="match status" value="1"/>
</dbReference>
<protein>
    <recommendedName>
        <fullName evidence="5">J domain-containing protein</fullName>
    </recommendedName>
</protein>
<dbReference type="Gene3D" id="1.25.40.10">
    <property type="entry name" value="Tetratricopeptide repeat domain"/>
    <property type="match status" value="4"/>
</dbReference>
<dbReference type="SUPFAM" id="SSF48452">
    <property type="entry name" value="TPR-like"/>
    <property type="match status" value="3"/>
</dbReference>
<dbReference type="InterPro" id="IPR036869">
    <property type="entry name" value="J_dom_sf"/>
</dbReference>
<feature type="compositionally biased region" description="Low complexity" evidence="4">
    <location>
        <begin position="77"/>
        <end position="87"/>
    </location>
</feature>
<proteinExistence type="predicted"/>
<feature type="repeat" description="TPR" evidence="3">
    <location>
        <begin position="469"/>
        <end position="502"/>
    </location>
</feature>
<keyword evidence="7" id="KW-1185">Reference proteome</keyword>
<dbReference type="InterPro" id="IPR001623">
    <property type="entry name" value="DnaJ_domain"/>
</dbReference>
<feature type="domain" description="J" evidence="5">
    <location>
        <begin position="2"/>
        <end position="53"/>
    </location>
</feature>
<dbReference type="SUPFAM" id="SSF46565">
    <property type="entry name" value="Chaperone J-domain"/>
    <property type="match status" value="1"/>
</dbReference>
<keyword evidence="2" id="KW-0346">Stress response</keyword>